<evidence type="ECO:0000313" key="1">
    <source>
        <dbReference type="EMBL" id="GAG65241.1"/>
    </source>
</evidence>
<name>X1AZR5_9ZZZZ</name>
<accession>X1AZR5</accession>
<feature type="non-terminal residue" evidence="1">
    <location>
        <position position="118"/>
    </location>
</feature>
<proteinExistence type="predicted"/>
<protein>
    <submittedName>
        <fullName evidence="1">Uncharacterized protein</fullName>
    </submittedName>
</protein>
<reference evidence="1" key="1">
    <citation type="journal article" date="2014" name="Front. Microbiol.">
        <title>High frequency of phylogenetically diverse reductive dehalogenase-homologous genes in deep subseafloor sedimentary metagenomes.</title>
        <authorList>
            <person name="Kawai M."/>
            <person name="Futagami T."/>
            <person name="Toyoda A."/>
            <person name="Takaki Y."/>
            <person name="Nishi S."/>
            <person name="Hori S."/>
            <person name="Arai W."/>
            <person name="Tsubouchi T."/>
            <person name="Morono Y."/>
            <person name="Uchiyama I."/>
            <person name="Ito T."/>
            <person name="Fujiyama A."/>
            <person name="Inagaki F."/>
            <person name="Takami H."/>
        </authorList>
    </citation>
    <scope>NUCLEOTIDE SEQUENCE</scope>
    <source>
        <strain evidence="1">Expedition CK06-06</strain>
    </source>
</reference>
<dbReference type="EMBL" id="BART01002629">
    <property type="protein sequence ID" value="GAG65241.1"/>
    <property type="molecule type" value="Genomic_DNA"/>
</dbReference>
<gene>
    <name evidence="1" type="ORF">S01H4_07878</name>
</gene>
<organism evidence="1">
    <name type="scientific">marine sediment metagenome</name>
    <dbReference type="NCBI Taxonomy" id="412755"/>
    <lineage>
        <taxon>unclassified sequences</taxon>
        <taxon>metagenomes</taxon>
        <taxon>ecological metagenomes</taxon>
    </lineage>
</organism>
<sequence length="118" mass="11642">MSTTTTNISLVKPAKTDKTIIRTDYAANLDIIDGRFAATYMAVQAATSVAITGGSITGITDLAVADGGTGSSTASTARTALGLTLGSDVQAYSAALLSIAGLITIAKAAISSSCASHA</sequence>
<dbReference type="AlphaFoldDB" id="X1AZR5"/>
<comment type="caution">
    <text evidence="1">The sequence shown here is derived from an EMBL/GenBank/DDBJ whole genome shotgun (WGS) entry which is preliminary data.</text>
</comment>